<evidence type="ECO:0000256" key="4">
    <source>
        <dbReference type="ARBA" id="ARBA00022723"/>
    </source>
</evidence>
<dbReference type="PANTHER" id="PTHR33938:SF15">
    <property type="entry name" value="FERULOYL ESTERASE B-RELATED"/>
    <property type="match status" value="1"/>
</dbReference>
<keyword evidence="4" id="KW-0479">Metal-binding</keyword>
<sequence length="532" mass="57840">MHMCKASLILSLIASSAQGYETFKSKCAALSTNGISGSEKTNINFAQFLPAQSVIDLAAEGVNQTCLGSDDAPPLPTNICRVSLSVSTSDTSGVIIEAWLPENWSGRFLSVGNGGFGGCILYADLAYGVSYGFATVGTNNGHNGTSGGAFYNQPEVLEDFVWRALYTGVVVGKKVTKQFYGKEHTKSYYLGCSLGGLQGWGAVQSYPELFDGVVAGAPAIGFDAMFSWIAFLYKTLGFDNSNEAFLSPGHWALVHKTVMSQCDSLDGLEDGILEDSRQCHPDLSALLCPAGATASSDCLTAPQVHALKKVYSPYTVNGTFINSGTNHGAAPGFSDAIYRPVVQTWVLDFFRYIVFSDPSWDLTQYKDEDAITGMRASPPGLHSKNGNLSAFRNRGGKVLHWHGQLDQVVVIENSDRYYDHVSQTMNASPAELDEFYRYFRISGTLHCRAGGPGAHVIGQTWGLNSTDEPEDNILLRMVEWVEHGKGPDFVRGTKFVDNDRKKGVAFTRDHCKHPAVNMHKDGKWQCITDAHL</sequence>
<evidence type="ECO:0000256" key="2">
    <source>
        <dbReference type="ARBA" id="ARBA00022487"/>
    </source>
</evidence>
<dbReference type="GO" id="GO:0046872">
    <property type="term" value="F:metal ion binding"/>
    <property type="evidence" value="ECO:0007669"/>
    <property type="project" value="UniProtKB-KW"/>
</dbReference>
<dbReference type="Proteomes" id="UP000799779">
    <property type="component" value="Unassembled WGS sequence"/>
</dbReference>
<dbReference type="OrthoDB" id="3039123at2759"/>
<comment type="similarity">
    <text evidence="1 10">Belongs to the tannase family.</text>
</comment>
<keyword evidence="7" id="KW-0106">Calcium</keyword>
<dbReference type="InterPro" id="IPR011118">
    <property type="entry name" value="Tannase/feruloyl_esterase"/>
</dbReference>
<dbReference type="SUPFAM" id="SSF53474">
    <property type="entry name" value="alpha/beta-Hydrolases"/>
    <property type="match status" value="1"/>
</dbReference>
<comment type="catalytic activity">
    <reaction evidence="9">
        <text>feruloyl-polysaccharide + H2O = ferulate + polysaccharide.</text>
        <dbReference type="EC" id="3.1.1.73"/>
    </reaction>
</comment>
<dbReference type="EMBL" id="ML977586">
    <property type="protein sequence ID" value="KAF2000905.1"/>
    <property type="molecule type" value="Genomic_DNA"/>
</dbReference>
<evidence type="ECO:0000256" key="8">
    <source>
        <dbReference type="ARBA" id="ARBA00023157"/>
    </source>
</evidence>
<evidence type="ECO:0000256" key="10">
    <source>
        <dbReference type="RuleBase" id="RU361238"/>
    </source>
</evidence>
<evidence type="ECO:0000256" key="1">
    <source>
        <dbReference type="ARBA" id="ARBA00006249"/>
    </source>
</evidence>
<evidence type="ECO:0000256" key="6">
    <source>
        <dbReference type="ARBA" id="ARBA00022801"/>
    </source>
</evidence>
<dbReference type="PANTHER" id="PTHR33938">
    <property type="entry name" value="FERULOYL ESTERASE B-RELATED"/>
    <property type="match status" value="1"/>
</dbReference>
<keyword evidence="8" id="KW-1015">Disulfide bond</keyword>
<evidence type="ECO:0000256" key="7">
    <source>
        <dbReference type="ARBA" id="ARBA00022837"/>
    </source>
</evidence>
<dbReference type="EC" id="3.1.1.-" evidence="10"/>
<dbReference type="Gene3D" id="3.40.50.1820">
    <property type="entry name" value="alpha/beta hydrolase"/>
    <property type="match status" value="1"/>
</dbReference>
<dbReference type="AlphaFoldDB" id="A0A6A5WPA6"/>
<feature type="signal peptide" evidence="10">
    <location>
        <begin position="1"/>
        <end position="19"/>
    </location>
</feature>
<keyword evidence="5 10" id="KW-0732">Signal</keyword>
<evidence type="ECO:0000313" key="11">
    <source>
        <dbReference type="EMBL" id="KAF2000905.1"/>
    </source>
</evidence>
<dbReference type="GO" id="GO:0030600">
    <property type="term" value="F:feruloyl esterase activity"/>
    <property type="evidence" value="ECO:0007669"/>
    <property type="project" value="UniProtKB-EC"/>
</dbReference>
<keyword evidence="6 10" id="KW-0378">Hydrolase</keyword>
<name>A0A6A5WPA6_9PLEO</name>
<keyword evidence="3" id="KW-0624">Polysaccharide degradation</keyword>
<evidence type="ECO:0000313" key="12">
    <source>
        <dbReference type="Proteomes" id="UP000799779"/>
    </source>
</evidence>
<protein>
    <recommendedName>
        <fullName evidence="10">Carboxylic ester hydrolase</fullName>
        <ecNumber evidence="10">3.1.1.-</ecNumber>
    </recommendedName>
</protein>
<feature type="chain" id="PRO_5025709946" description="Carboxylic ester hydrolase" evidence="10">
    <location>
        <begin position="20"/>
        <end position="532"/>
    </location>
</feature>
<evidence type="ECO:0000256" key="3">
    <source>
        <dbReference type="ARBA" id="ARBA00022651"/>
    </source>
</evidence>
<keyword evidence="2" id="KW-0719">Serine esterase</keyword>
<organism evidence="11 12">
    <name type="scientific">Amniculicola lignicola CBS 123094</name>
    <dbReference type="NCBI Taxonomy" id="1392246"/>
    <lineage>
        <taxon>Eukaryota</taxon>
        <taxon>Fungi</taxon>
        <taxon>Dikarya</taxon>
        <taxon>Ascomycota</taxon>
        <taxon>Pezizomycotina</taxon>
        <taxon>Dothideomycetes</taxon>
        <taxon>Pleosporomycetidae</taxon>
        <taxon>Pleosporales</taxon>
        <taxon>Amniculicolaceae</taxon>
        <taxon>Amniculicola</taxon>
    </lineage>
</organism>
<dbReference type="InterPro" id="IPR029058">
    <property type="entry name" value="AB_hydrolase_fold"/>
</dbReference>
<gene>
    <name evidence="11" type="ORF">P154DRAFT_189851</name>
</gene>
<dbReference type="Pfam" id="PF07519">
    <property type="entry name" value="Tannase"/>
    <property type="match status" value="1"/>
</dbReference>
<keyword evidence="3" id="KW-0119">Carbohydrate metabolism</keyword>
<reference evidence="11" key="1">
    <citation type="journal article" date="2020" name="Stud. Mycol.">
        <title>101 Dothideomycetes genomes: a test case for predicting lifestyles and emergence of pathogens.</title>
        <authorList>
            <person name="Haridas S."/>
            <person name="Albert R."/>
            <person name="Binder M."/>
            <person name="Bloem J."/>
            <person name="Labutti K."/>
            <person name="Salamov A."/>
            <person name="Andreopoulos B."/>
            <person name="Baker S."/>
            <person name="Barry K."/>
            <person name="Bills G."/>
            <person name="Bluhm B."/>
            <person name="Cannon C."/>
            <person name="Castanera R."/>
            <person name="Culley D."/>
            <person name="Daum C."/>
            <person name="Ezra D."/>
            <person name="Gonzalez J."/>
            <person name="Henrissat B."/>
            <person name="Kuo A."/>
            <person name="Liang C."/>
            <person name="Lipzen A."/>
            <person name="Lutzoni F."/>
            <person name="Magnuson J."/>
            <person name="Mondo S."/>
            <person name="Nolan M."/>
            <person name="Ohm R."/>
            <person name="Pangilinan J."/>
            <person name="Park H.-J."/>
            <person name="Ramirez L."/>
            <person name="Alfaro M."/>
            <person name="Sun H."/>
            <person name="Tritt A."/>
            <person name="Yoshinaga Y."/>
            <person name="Zwiers L.-H."/>
            <person name="Turgeon B."/>
            <person name="Goodwin S."/>
            <person name="Spatafora J."/>
            <person name="Crous P."/>
            <person name="Grigoriev I."/>
        </authorList>
    </citation>
    <scope>NUCLEOTIDE SEQUENCE</scope>
    <source>
        <strain evidence="11">CBS 123094</strain>
    </source>
</reference>
<evidence type="ECO:0000256" key="5">
    <source>
        <dbReference type="ARBA" id="ARBA00022729"/>
    </source>
</evidence>
<dbReference type="GO" id="GO:0045493">
    <property type="term" value="P:xylan catabolic process"/>
    <property type="evidence" value="ECO:0007669"/>
    <property type="project" value="UniProtKB-KW"/>
</dbReference>
<keyword evidence="3" id="KW-0858">Xylan degradation</keyword>
<accession>A0A6A5WPA6</accession>
<keyword evidence="12" id="KW-1185">Reference proteome</keyword>
<evidence type="ECO:0000256" key="9">
    <source>
        <dbReference type="ARBA" id="ARBA00034075"/>
    </source>
</evidence>
<proteinExistence type="inferred from homology"/>